<feature type="transmembrane region" description="Helical" evidence="7">
    <location>
        <begin position="321"/>
        <end position="346"/>
    </location>
</feature>
<feature type="transmembrane region" description="Helical" evidence="7">
    <location>
        <begin position="96"/>
        <end position="117"/>
    </location>
</feature>
<dbReference type="Pfam" id="PF01554">
    <property type="entry name" value="MatE"/>
    <property type="match status" value="2"/>
</dbReference>
<dbReference type="Proteomes" id="UP001230220">
    <property type="component" value="Unassembled WGS sequence"/>
</dbReference>
<dbReference type="InterPro" id="IPR052031">
    <property type="entry name" value="Membrane_Transporter-Flippase"/>
</dbReference>
<dbReference type="PIRSF" id="PIRSF006603">
    <property type="entry name" value="DinF"/>
    <property type="match status" value="1"/>
</dbReference>
<comment type="caution">
    <text evidence="8">The sequence shown here is derived from an EMBL/GenBank/DDBJ whole genome shotgun (WGS) entry which is preliminary data.</text>
</comment>
<evidence type="ECO:0000313" key="9">
    <source>
        <dbReference type="Proteomes" id="UP001230220"/>
    </source>
</evidence>
<evidence type="ECO:0000256" key="7">
    <source>
        <dbReference type="SAM" id="Phobius"/>
    </source>
</evidence>
<dbReference type="CDD" id="cd13138">
    <property type="entry name" value="MATE_yoeA_like"/>
    <property type="match status" value="1"/>
</dbReference>
<feature type="transmembrane region" description="Helical" evidence="7">
    <location>
        <begin position="61"/>
        <end position="84"/>
    </location>
</feature>
<dbReference type="PANTHER" id="PTHR43549">
    <property type="entry name" value="MULTIDRUG RESISTANCE PROTEIN YPNP-RELATED"/>
    <property type="match status" value="1"/>
</dbReference>
<sequence length="450" mass="49508">MSQSNTQLMTHGNITKQILWFSLPLLIGNLFQQFYSTVDSIVIGNFVGDNALAAVNSSGPIVFLFISFFNGLAIGAGVAISRHYGAGNLKEVSKNVHTAIALTFVVSVLLTIVGYFITPTILQIMNVDAEVMANSITYLQIYFLGSFGIITYNMGSGILRAVGDSRRPLYILIVSCVINIVLDLVFVVVFGWAVMGVAVATLIAQVVSAILVLYLLIKSTDIYRLEIKKVRFHRDSLEEIIRIGLPSAIQNMIVSLSNAVVQSNINSFGKFAMAGAGSYTKIDGFAILPVMSFSNALTTFVAQNMGAREYDRVRKGIRIGLILSCSITLGISLILFLFAHQILALFSTNPTVIEYGTLMMRSIVPGYIILAISHNLAGALRGSGQTKVPMIIMIFSWCICRIAWITIMVKLFNDIQHVFMGWPITWVISTVLLVIYFKRSNWLKEENNPS</sequence>
<evidence type="ECO:0000256" key="1">
    <source>
        <dbReference type="ARBA" id="ARBA00004651"/>
    </source>
</evidence>
<feature type="transmembrane region" description="Helical" evidence="7">
    <location>
        <begin position="169"/>
        <end position="192"/>
    </location>
</feature>
<dbReference type="EMBL" id="JAUSUR010000007">
    <property type="protein sequence ID" value="MDQ0362695.1"/>
    <property type="molecule type" value="Genomic_DNA"/>
</dbReference>
<dbReference type="NCBIfam" id="TIGR00797">
    <property type="entry name" value="matE"/>
    <property type="match status" value="1"/>
</dbReference>
<feature type="transmembrane region" description="Helical" evidence="7">
    <location>
        <begin position="419"/>
        <end position="437"/>
    </location>
</feature>
<feature type="transmembrane region" description="Helical" evidence="7">
    <location>
        <begin position="137"/>
        <end position="162"/>
    </location>
</feature>
<evidence type="ECO:0000256" key="2">
    <source>
        <dbReference type="ARBA" id="ARBA00022448"/>
    </source>
</evidence>
<reference evidence="8 9" key="1">
    <citation type="submission" date="2023-07" db="EMBL/GenBank/DDBJ databases">
        <title>Genomic Encyclopedia of Type Strains, Phase IV (KMG-IV): sequencing the most valuable type-strain genomes for metagenomic binning, comparative biology and taxonomic classification.</title>
        <authorList>
            <person name="Goeker M."/>
        </authorList>
    </citation>
    <scope>NUCLEOTIDE SEQUENCE [LARGE SCALE GENOMIC DNA]</scope>
    <source>
        <strain evidence="8 9">DSM 16784</strain>
    </source>
</reference>
<keyword evidence="9" id="KW-1185">Reference proteome</keyword>
<evidence type="ECO:0000256" key="4">
    <source>
        <dbReference type="ARBA" id="ARBA00022692"/>
    </source>
</evidence>
<evidence type="ECO:0000313" key="8">
    <source>
        <dbReference type="EMBL" id="MDQ0362695.1"/>
    </source>
</evidence>
<evidence type="ECO:0000256" key="3">
    <source>
        <dbReference type="ARBA" id="ARBA00022475"/>
    </source>
</evidence>
<dbReference type="InterPro" id="IPR002528">
    <property type="entry name" value="MATE_fam"/>
</dbReference>
<protein>
    <submittedName>
        <fullName evidence="8">MATE family efflux protein</fullName>
    </submittedName>
</protein>
<proteinExistence type="predicted"/>
<dbReference type="PANTHER" id="PTHR43549:SF3">
    <property type="entry name" value="MULTIDRUG RESISTANCE PROTEIN YPNP-RELATED"/>
    <property type="match status" value="1"/>
</dbReference>
<evidence type="ECO:0000256" key="6">
    <source>
        <dbReference type="ARBA" id="ARBA00023136"/>
    </source>
</evidence>
<keyword evidence="2" id="KW-0813">Transport</keyword>
<keyword evidence="3" id="KW-1003">Cell membrane</keyword>
<name>A0ABU0E747_9FIRM</name>
<dbReference type="InterPro" id="IPR048279">
    <property type="entry name" value="MdtK-like"/>
</dbReference>
<keyword evidence="4 7" id="KW-0812">Transmembrane</keyword>
<comment type="subcellular location">
    <subcellularLocation>
        <location evidence="1">Cell membrane</location>
        <topology evidence="1">Multi-pass membrane protein</topology>
    </subcellularLocation>
</comment>
<keyword evidence="5 7" id="KW-1133">Transmembrane helix</keyword>
<accession>A0ABU0E747</accession>
<feature type="transmembrane region" description="Helical" evidence="7">
    <location>
        <begin position="358"/>
        <end position="376"/>
    </location>
</feature>
<feature type="transmembrane region" description="Helical" evidence="7">
    <location>
        <begin position="198"/>
        <end position="217"/>
    </location>
</feature>
<keyword evidence="6 7" id="KW-0472">Membrane</keyword>
<dbReference type="RefSeq" id="WP_307410571.1">
    <property type="nucleotide sequence ID" value="NZ_JAUSUR010000007.1"/>
</dbReference>
<organism evidence="8 9">
    <name type="scientific">Breznakia pachnodae</name>
    <dbReference type="NCBI Taxonomy" id="265178"/>
    <lineage>
        <taxon>Bacteria</taxon>
        <taxon>Bacillati</taxon>
        <taxon>Bacillota</taxon>
        <taxon>Erysipelotrichia</taxon>
        <taxon>Erysipelotrichales</taxon>
        <taxon>Erysipelotrichaceae</taxon>
        <taxon>Breznakia</taxon>
    </lineage>
</organism>
<feature type="transmembrane region" description="Helical" evidence="7">
    <location>
        <begin position="388"/>
        <end position="407"/>
    </location>
</feature>
<gene>
    <name evidence="8" type="ORF">J2S15_003449</name>
</gene>
<evidence type="ECO:0000256" key="5">
    <source>
        <dbReference type="ARBA" id="ARBA00022989"/>
    </source>
</evidence>